<proteinExistence type="predicted"/>
<evidence type="ECO:0000256" key="2">
    <source>
        <dbReference type="SAM" id="Phobius"/>
    </source>
</evidence>
<dbReference type="EMBL" id="WLCI01000005">
    <property type="protein sequence ID" value="MTB94337.1"/>
    <property type="molecule type" value="Genomic_DNA"/>
</dbReference>
<organism evidence="3 4">
    <name type="scientific">Nocardioides marmotae</name>
    <dbReference type="NCBI Taxonomy" id="2663857"/>
    <lineage>
        <taxon>Bacteria</taxon>
        <taxon>Bacillati</taxon>
        <taxon>Actinomycetota</taxon>
        <taxon>Actinomycetes</taxon>
        <taxon>Propionibacteriales</taxon>
        <taxon>Nocardioidaceae</taxon>
        <taxon>Nocardioides</taxon>
    </lineage>
</organism>
<feature type="compositionally biased region" description="Basic and acidic residues" evidence="1">
    <location>
        <begin position="279"/>
        <end position="291"/>
    </location>
</feature>
<evidence type="ECO:0000313" key="4">
    <source>
        <dbReference type="Proteomes" id="UP000433406"/>
    </source>
</evidence>
<accession>A0A6I3IZ31</accession>
<evidence type="ECO:0000256" key="1">
    <source>
        <dbReference type="SAM" id="MobiDB-lite"/>
    </source>
</evidence>
<keyword evidence="4" id="KW-1185">Reference proteome</keyword>
<feature type="compositionally biased region" description="Low complexity" evidence="1">
    <location>
        <begin position="356"/>
        <end position="412"/>
    </location>
</feature>
<keyword evidence="2" id="KW-0472">Membrane</keyword>
<feature type="region of interest" description="Disordered" evidence="1">
    <location>
        <begin position="279"/>
        <end position="419"/>
    </location>
</feature>
<dbReference type="AlphaFoldDB" id="A0A6I3IZ31"/>
<gene>
    <name evidence="3" type="ORF">GGQ22_04505</name>
</gene>
<sequence>MQHPRRPHPRSGARRPAVLVVAGLLAWAPVGWPTTAQAAGPSQSALCDGYTAGPCSLSVTTDAGAAAPGQLLRVTGEGNPGTRLVLQFYVVEFNSRGQVTGLVPSGDPVEGTTRALTGGRGTLDQVRLVPRAVPEGPSGWGFVGLADDSSLDLSTRIGQVVEFSGATLRLLGDGYADQKPVGVPLDMHAIGNVPGVGYWVEYLADDGSWTPVPGHGYGAAQRLRSSPGEISHLSYVVPADLVPGQAYRFRVNHHLNYGGAEDRPVAAPAYAEWTVVPSEHGEAGTRDEQLDPAKGPGVPDPEGPAGNDGGGPGGGGGSPAPGPGPGAPAAPQPSAPSAPAAPAPTPAPGSPPAPGAAPTSAPPASATAAPATPGQGSQGSPQPQAPGSTAPGATAPGAASPAAAGSAPATSSDPVWGEEARPLAAPRIAEAAEPTKWMLAGVLVALLATPALGVWLRRRTASSGRGEAW</sequence>
<keyword evidence="2" id="KW-0812">Transmembrane</keyword>
<keyword evidence="2" id="KW-1133">Transmembrane helix</keyword>
<dbReference type="Proteomes" id="UP000433406">
    <property type="component" value="Unassembled WGS sequence"/>
</dbReference>
<protein>
    <submittedName>
        <fullName evidence="3">Uncharacterized protein</fullName>
    </submittedName>
</protein>
<name>A0A6I3IZ31_9ACTN</name>
<feature type="compositionally biased region" description="Gly residues" evidence="1">
    <location>
        <begin position="306"/>
        <end position="319"/>
    </location>
</feature>
<reference evidence="3 4" key="1">
    <citation type="submission" date="2019-10" db="EMBL/GenBank/DDBJ databases">
        <title>Nocardioides novel species isolated from the excrement of Marmot.</title>
        <authorList>
            <person name="Zhang G."/>
        </authorList>
    </citation>
    <scope>NUCLEOTIDE SEQUENCE [LARGE SCALE GENOMIC DNA]</scope>
    <source>
        <strain evidence="4">zg-579</strain>
    </source>
</reference>
<comment type="caution">
    <text evidence="3">The sequence shown here is derived from an EMBL/GenBank/DDBJ whole genome shotgun (WGS) entry which is preliminary data.</text>
</comment>
<evidence type="ECO:0000313" key="3">
    <source>
        <dbReference type="EMBL" id="MTB94337.1"/>
    </source>
</evidence>
<feature type="compositionally biased region" description="Pro residues" evidence="1">
    <location>
        <begin position="320"/>
        <end position="355"/>
    </location>
</feature>
<dbReference type="RefSeq" id="WP_154614155.1">
    <property type="nucleotide sequence ID" value="NZ_CP053660.1"/>
</dbReference>
<feature type="transmembrane region" description="Helical" evidence="2">
    <location>
        <begin position="437"/>
        <end position="456"/>
    </location>
</feature>